<dbReference type="AlphaFoldDB" id="A0A4W3JNU8"/>
<evidence type="ECO:0000256" key="6">
    <source>
        <dbReference type="ARBA" id="ARBA00023108"/>
    </source>
</evidence>
<feature type="compositionally biased region" description="Polar residues" evidence="11">
    <location>
        <begin position="1067"/>
        <end position="1094"/>
    </location>
</feature>
<feature type="compositionally biased region" description="Polar residues" evidence="11">
    <location>
        <begin position="585"/>
        <end position="596"/>
    </location>
</feature>
<reference evidence="14" key="3">
    <citation type="journal article" date="2014" name="Nature">
        <title>Elephant shark genome provides unique insights into gnathostome evolution.</title>
        <authorList>
            <consortium name="International Elephant Shark Genome Sequencing Consortium"/>
            <person name="Venkatesh B."/>
            <person name="Lee A.P."/>
            <person name="Ravi V."/>
            <person name="Maurya A.K."/>
            <person name="Lian M.M."/>
            <person name="Swann J.B."/>
            <person name="Ohta Y."/>
            <person name="Flajnik M.F."/>
            <person name="Sutoh Y."/>
            <person name="Kasahara M."/>
            <person name="Hoon S."/>
            <person name="Gangu V."/>
            <person name="Roy S.W."/>
            <person name="Irimia M."/>
            <person name="Korzh V."/>
            <person name="Kondrychyn I."/>
            <person name="Lim Z.W."/>
            <person name="Tay B.H."/>
            <person name="Tohari S."/>
            <person name="Kong K.W."/>
            <person name="Ho S."/>
            <person name="Lorente-Galdos B."/>
            <person name="Quilez J."/>
            <person name="Marques-Bonet T."/>
            <person name="Raney B.J."/>
            <person name="Ingham P.W."/>
            <person name="Tay A."/>
            <person name="Hillier L.W."/>
            <person name="Minx P."/>
            <person name="Boehm T."/>
            <person name="Wilson R.K."/>
            <person name="Brenner S."/>
            <person name="Warren W.C."/>
        </authorList>
    </citation>
    <scope>NUCLEOTIDE SEQUENCE [LARGE SCALE GENOMIC DNA]</scope>
</reference>
<dbReference type="SMART" id="SM00091">
    <property type="entry name" value="PAS"/>
    <property type="match status" value="2"/>
</dbReference>
<evidence type="ECO:0000256" key="11">
    <source>
        <dbReference type="SAM" id="MobiDB-lite"/>
    </source>
</evidence>
<feature type="region of interest" description="Disordered" evidence="11">
    <location>
        <begin position="1051"/>
        <end position="1106"/>
    </location>
</feature>
<proteinExistence type="predicted"/>
<dbReference type="PROSITE" id="PS50112">
    <property type="entry name" value="PAS"/>
    <property type="match status" value="1"/>
</dbReference>
<protein>
    <recommendedName>
        <fullName evidence="9">Period circadian protein homolog 2</fullName>
    </recommendedName>
    <alternativeName>
        <fullName evidence="10">Circadian clock protein PERIOD 2</fullName>
    </alternativeName>
</protein>
<dbReference type="GO" id="GO:0001222">
    <property type="term" value="F:transcription corepressor binding"/>
    <property type="evidence" value="ECO:0007669"/>
    <property type="project" value="TreeGrafter"/>
</dbReference>
<feature type="domain" description="PAS" evidence="12">
    <location>
        <begin position="317"/>
        <end position="360"/>
    </location>
</feature>
<dbReference type="STRING" id="7868.ENSCMIP00000039738"/>
<dbReference type="InterPro" id="IPR022728">
    <property type="entry name" value="Period_circadian-like_C"/>
</dbReference>
<dbReference type="InterPro" id="IPR050760">
    <property type="entry name" value="Period_circadian_regulator"/>
</dbReference>
<dbReference type="InterPro" id="IPR057310">
    <property type="entry name" value="PER1-3_bHLH"/>
</dbReference>
<accession>A0A4W3JNU8</accession>
<evidence type="ECO:0000256" key="3">
    <source>
        <dbReference type="ARBA" id="ARBA00022490"/>
    </source>
</evidence>
<keyword evidence="5" id="KW-0805">Transcription regulation</keyword>
<evidence type="ECO:0000256" key="9">
    <source>
        <dbReference type="ARBA" id="ARBA00039684"/>
    </source>
</evidence>
<reference evidence="14" key="1">
    <citation type="journal article" date="2006" name="Science">
        <title>Ancient noncoding elements conserved in the human genome.</title>
        <authorList>
            <person name="Venkatesh B."/>
            <person name="Kirkness E.F."/>
            <person name="Loh Y.H."/>
            <person name="Halpern A.L."/>
            <person name="Lee A.P."/>
            <person name="Johnson J."/>
            <person name="Dandona N."/>
            <person name="Viswanathan L.D."/>
            <person name="Tay A."/>
            <person name="Venter J.C."/>
            <person name="Strausberg R.L."/>
            <person name="Brenner S."/>
        </authorList>
    </citation>
    <scope>NUCLEOTIDE SEQUENCE [LARGE SCALE GENOMIC DNA]</scope>
</reference>
<dbReference type="InterPro" id="IPR048814">
    <property type="entry name" value="Per1-3_PAS-A"/>
</dbReference>
<evidence type="ECO:0000313" key="14">
    <source>
        <dbReference type="Proteomes" id="UP000314986"/>
    </source>
</evidence>
<feature type="compositionally biased region" description="Basic and acidic residues" evidence="11">
    <location>
        <begin position="597"/>
        <end position="606"/>
    </location>
</feature>
<gene>
    <name evidence="13" type="primary">per2</name>
</gene>
<keyword evidence="4" id="KW-0677">Repeat</keyword>
<feature type="region of interest" description="Disordered" evidence="11">
    <location>
        <begin position="585"/>
        <end position="607"/>
    </location>
</feature>
<name>A0A4W3JNU8_CALMI</name>
<reference evidence="13" key="5">
    <citation type="submission" date="2025-09" db="UniProtKB">
        <authorList>
            <consortium name="Ensembl"/>
        </authorList>
    </citation>
    <scope>IDENTIFICATION</scope>
</reference>
<dbReference type="GO" id="GO:0043153">
    <property type="term" value="P:entrainment of circadian clock by photoperiod"/>
    <property type="evidence" value="ECO:0007669"/>
    <property type="project" value="TreeGrafter"/>
</dbReference>
<dbReference type="CDD" id="cd00130">
    <property type="entry name" value="PAS"/>
    <property type="match status" value="1"/>
</dbReference>
<dbReference type="InParanoid" id="A0A4W3JNU8"/>
<comment type="subcellular location">
    <subcellularLocation>
        <location evidence="2">Cytoplasm</location>
    </subcellularLocation>
    <subcellularLocation>
        <location evidence="1">Nucleus</location>
    </subcellularLocation>
</comment>
<feature type="compositionally biased region" description="Basic and acidic residues" evidence="11">
    <location>
        <begin position="1"/>
        <end position="26"/>
    </location>
</feature>
<evidence type="ECO:0000256" key="5">
    <source>
        <dbReference type="ARBA" id="ARBA00023015"/>
    </source>
</evidence>
<dbReference type="Gene3D" id="3.30.450.20">
    <property type="entry name" value="PAS domain"/>
    <property type="match status" value="2"/>
</dbReference>
<sequence>MNYSESRRQQAELPLHSDDNQDPRPDDDVEMTSNGSSGNEFLGSSSSSGSQNGNDSALLLESLENNKCNAQSGKVRTQKELMKAVNELKMHLPIERIRGKSNTLSTLKYALRCVKQVRANEEYYKLLMKDDSPPSRLNMSMNSYTVEEMESITSEYTLINADIFAVAISLITGRIVYISDQAASVLNCKKNVFKNAKFIEFLAPQDAGVFYTFTSPSQLPLWSVCTAAGSPPPDCVLEKSFFCRMSGGWERDGSIQYYPFRMTPYLTNVQRSEDVEDELCCLLIAERVHSGYEAPRIPLDKRIFTTTHTPSCIFQDIDERAVPLLGYLPQDLIGTAVLMHLHPGDRSLMLGIHKKILKHAGQPFDHSPLRFCTHNGEYITIDTSWSSFVNPWSRKVSFIIGRHKVRTGPLNEDIFATPSPGLTEVKMTDSEIQTITEQIHKLLLQPVYKKGSSGYGSLGSNGSYGQFMSIASSSDSNGNEECSRVSPMTFQKLCKDVHLIKNQGQAVFIESRAKRRHKSGAQQKGINVQTKDLKGSATKNAVNSNVLRSTFFEDLRCKESSVYSYQQINCLESVIRYLDSCNVPSNVKSKSEPSSNSEDKQKRIPDESMQVSEAELLSHQTVQTPLNPTKEIPAPLTHLPLPRKAESIVSFTSQCSYRSTIVHVGDKKPQADPEILMEDGLAMADSAAIPTAPLVSVSVNQEKEQYKKRGLTKEVLAAHTQNEEQVFLRKFKELSKLKAFESPCKSYLQERHKGFTGEYGTHGYKTGWNSAEPLYKRGGKNKKLKLKRMKQQESSESTFSGTNQHRRIPSWLPTDISQPRYSALLPTYPLPLFPTHGSMPSVTDSSLHSFVENAQDVHRTMQPTPFSAPFVAPMVAYVLPNYMFPQMNYSVHQPFFAGNSAFPSQPAFPPRTVFSPPSSFQCPPQFTARPDPPADTQKTPAPSCCSTPLSVEPQVQGSPPLFQSRCSSPLQLNLLQLEETPMVLEQPETTAFVEENRLCGRVATTNITNTDIIATKENVGFADLPENSDTHSTSTNLLALLLEDSHSCTGSADSVSVGSTSSGSPSNRCGMSGTDTVGSSQLSNTSNYFGSIDSSENDHKSKVRTNSAKNKQFMKCVLQGPFWLTMSNTDEEVMMSYQLPSRDMESILKEDREKLKMMQKNQPRFTEQQKKEISEVHPWIKTGELPKAINLAAPFCCGRNVSGNNSNPLESEVGSVELSEVVESNRGDCHQRLIFSAKEQKPTEMMN</sequence>
<feature type="region of interest" description="Disordered" evidence="11">
    <location>
        <begin position="918"/>
        <end position="945"/>
    </location>
</feature>
<evidence type="ECO:0000256" key="2">
    <source>
        <dbReference type="ARBA" id="ARBA00004496"/>
    </source>
</evidence>
<keyword evidence="14" id="KW-1185">Reference proteome</keyword>
<feature type="region of interest" description="Disordered" evidence="11">
    <location>
        <begin position="1"/>
        <end position="55"/>
    </location>
</feature>
<feature type="compositionally biased region" description="Polar residues" evidence="11">
    <location>
        <begin position="792"/>
        <end position="803"/>
    </location>
</feature>
<feature type="compositionally biased region" description="Low complexity" evidence="11">
    <location>
        <begin position="1051"/>
        <end position="1066"/>
    </location>
</feature>
<reference evidence="14" key="2">
    <citation type="journal article" date="2007" name="PLoS Biol.">
        <title>Survey sequencing and comparative analysis of the elephant shark (Callorhinchus milii) genome.</title>
        <authorList>
            <person name="Venkatesh B."/>
            <person name="Kirkness E.F."/>
            <person name="Loh Y.H."/>
            <person name="Halpern A.L."/>
            <person name="Lee A.P."/>
            <person name="Johnson J."/>
            <person name="Dandona N."/>
            <person name="Viswanathan L.D."/>
            <person name="Tay A."/>
            <person name="Venter J.C."/>
            <person name="Strausberg R.L."/>
            <person name="Brenner S."/>
        </authorList>
    </citation>
    <scope>NUCLEOTIDE SEQUENCE [LARGE SCALE GENOMIC DNA]</scope>
</reference>
<dbReference type="Proteomes" id="UP000314986">
    <property type="component" value="Unassembled WGS sequence"/>
</dbReference>
<feature type="region of interest" description="Disordered" evidence="11">
    <location>
        <begin position="790"/>
        <end position="810"/>
    </location>
</feature>
<evidence type="ECO:0000256" key="10">
    <source>
        <dbReference type="ARBA" id="ARBA00042893"/>
    </source>
</evidence>
<dbReference type="Pfam" id="PF12114">
    <property type="entry name" value="Period_C"/>
    <property type="match status" value="1"/>
</dbReference>
<dbReference type="GO" id="GO:0032922">
    <property type="term" value="P:circadian regulation of gene expression"/>
    <property type="evidence" value="ECO:0007669"/>
    <property type="project" value="TreeGrafter"/>
</dbReference>
<keyword evidence="6" id="KW-0090">Biological rhythms</keyword>
<dbReference type="Pfam" id="PF21353">
    <property type="entry name" value="Per3-like_PAS-A"/>
    <property type="match status" value="1"/>
</dbReference>
<dbReference type="GO" id="GO:0000122">
    <property type="term" value="P:negative regulation of transcription by RNA polymerase II"/>
    <property type="evidence" value="ECO:0007669"/>
    <property type="project" value="TreeGrafter"/>
</dbReference>
<organism evidence="13 14">
    <name type="scientific">Callorhinchus milii</name>
    <name type="common">Ghost shark</name>
    <dbReference type="NCBI Taxonomy" id="7868"/>
    <lineage>
        <taxon>Eukaryota</taxon>
        <taxon>Metazoa</taxon>
        <taxon>Chordata</taxon>
        <taxon>Craniata</taxon>
        <taxon>Vertebrata</taxon>
        <taxon>Chondrichthyes</taxon>
        <taxon>Holocephali</taxon>
        <taxon>Chimaeriformes</taxon>
        <taxon>Callorhinchidae</taxon>
        <taxon>Callorhinchus</taxon>
    </lineage>
</organism>
<keyword evidence="8" id="KW-0539">Nucleus</keyword>
<dbReference type="PANTHER" id="PTHR11269">
    <property type="entry name" value="PERIOD CIRCADIAN PROTEIN"/>
    <property type="match status" value="1"/>
</dbReference>
<feature type="compositionally biased region" description="Low complexity" evidence="11">
    <location>
        <begin position="33"/>
        <end position="55"/>
    </location>
</feature>
<keyword evidence="7" id="KW-0804">Transcription</keyword>
<dbReference type="Pfam" id="PF08447">
    <property type="entry name" value="PAS_3"/>
    <property type="match status" value="1"/>
</dbReference>
<reference evidence="13" key="4">
    <citation type="submission" date="2025-08" db="UniProtKB">
        <authorList>
            <consortium name="Ensembl"/>
        </authorList>
    </citation>
    <scope>IDENTIFICATION</scope>
</reference>
<dbReference type="KEGG" id="cmk:103175145"/>
<dbReference type="GeneTree" id="ENSGT00940000156342"/>
<evidence type="ECO:0000256" key="8">
    <source>
        <dbReference type="ARBA" id="ARBA00023242"/>
    </source>
</evidence>
<dbReference type="Ensembl" id="ENSCMIT00000040308.1">
    <property type="protein sequence ID" value="ENSCMIP00000039738.1"/>
    <property type="gene ID" value="ENSCMIG00000016544.1"/>
</dbReference>
<dbReference type="PANTHER" id="PTHR11269:SF9">
    <property type="entry name" value="PERIOD CIRCADIAN PROTEIN HOMOLOG 2"/>
    <property type="match status" value="1"/>
</dbReference>
<keyword evidence="3" id="KW-0963">Cytoplasm</keyword>
<dbReference type="GO" id="GO:0005737">
    <property type="term" value="C:cytoplasm"/>
    <property type="evidence" value="ECO:0007669"/>
    <property type="project" value="UniProtKB-SubCell"/>
</dbReference>
<dbReference type="SUPFAM" id="SSF55785">
    <property type="entry name" value="PYP-like sensor domain (PAS domain)"/>
    <property type="match status" value="1"/>
</dbReference>
<evidence type="ECO:0000256" key="4">
    <source>
        <dbReference type="ARBA" id="ARBA00022737"/>
    </source>
</evidence>
<dbReference type="GO" id="GO:0000976">
    <property type="term" value="F:transcription cis-regulatory region binding"/>
    <property type="evidence" value="ECO:0007669"/>
    <property type="project" value="TreeGrafter"/>
</dbReference>
<dbReference type="InterPro" id="IPR013655">
    <property type="entry name" value="PAS_fold_3"/>
</dbReference>
<dbReference type="FunFam" id="3.30.450.20:FF:000013">
    <property type="entry name" value="Period circadian protein homolog 2"/>
    <property type="match status" value="1"/>
</dbReference>
<feature type="compositionally biased region" description="Polar residues" evidence="11">
    <location>
        <begin position="936"/>
        <end position="945"/>
    </location>
</feature>
<evidence type="ECO:0000256" key="1">
    <source>
        <dbReference type="ARBA" id="ARBA00004123"/>
    </source>
</evidence>
<evidence type="ECO:0000259" key="12">
    <source>
        <dbReference type="PROSITE" id="PS50112"/>
    </source>
</evidence>
<dbReference type="Pfam" id="PF23170">
    <property type="entry name" value="bHLH_PER"/>
    <property type="match status" value="1"/>
</dbReference>
<dbReference type="GeneID" id="103175145"/>
<dbReference type="FunCoup" id="A0A4W3JNU8">
    <property type="interactions" value="75"/>
</dbReference>
<dbReference type="OrthoDB" id="7788983at2759"/>
<dbReference type="CTD" id="8864"/>
<evidence type="ECO:0000313" key="13">
    <source>
        <dbReference type="Ensembl" id="ENSCMIP00000039738.1"/>
    </source>
</evidence>
<dbReference type="GO" id="GO:0005634">
    <property type="term" value="C:nucleus"/>
    <property type="evidence" value="ECO:0007669"/>
    <property type="project" value="UniProtKB-SubCell"/>
</dbReference>
<dbReference type="InterPro" id="IPR000014">
    <property type="entry name" value="PAS"/>
</dbReference>
<evidence type="ECO:0000256" key="7">
    <source>
        <dbReference type="ARBA" id="ARBA00023163"/>
    </source>
</evidence>
<dbReference type="FunFam" id="3.30.450.20:FF:000004">
    <property type="entry name" value="Period circadian protein homolog 3"/>
    <property type="match status" value="1"/>
</dbReference>
<dbReference type="InterPro" id="IPR035965">
    <property type="entry name" value="PAS-like_dom_sf"/>
</dbReference>